<reference evidence="2 3" key="2">
    <citation type="submission" date="2019-10" db="EMBL/GenBank/DDBJ databases">
        <title>Thermopilla bonchosmolovskayae gen. nov., sp. nov., a moderately thermophilic Chloroflexi bacterium from a Chukotka hot spring (Arctic, Russia), representing a novel classis Thermopillaia, which include previously uncultivated lineage OLB14.</title>
        <authorList>
            <person name="Kochetkova T.V."/>
            <person name="Zayulina K.S."/>
            <person name="Zhigarkov V.S."/>
            <person name="Minaev N.V."/>
            <person name="Novikov A."/>
            <person name="Toshchakov S.V."/>
            <person name="Elcheninov A.G."/>
            <person name="Kublanov I.V."/>
        </authorList>
    </citation>
    <scope>NUCLEOTIDE SEQUENCE [LARGE SCALE GENOMIC DNA]</scope>
    <source>
        <strain evidence="2 3">3753O</strain>
    </source>
</reference>
<protein>
    <submittedName>
        <fullName evidence="2">CRISPR system precrRNA processing endoribonuclease RAMP protein Cas6</fullName>
    </submittedName>
</protein>
<proteinExistence type="predicted"/>
<dbReference type="Gene3D" id="3.30.70.1890">
    <property type="match status" value="1"/>
</dbReference>
<gene>
    <name evidence="2" type="ORF">Tbon_10390</name>
</gene>
<keyword evidence="3" id="KW-1185">Reference proteome</keyword>
<name>A0ABX6C3F4_9CHLR</name>
<evidence type="ECO:0000313" key="2">
    <source>
        <dbReference type="EMBL" id="QFG03686.1"/>
    </source>
</evidence>
<evidence type="ECO:0000259" key="1">
    <source>
        <dbReference type="Pfam" id="PF10040"/>
    </source>
</evidence>
<dbReference type="Proteomes" id="UP000326331">
    <property type="component" value="Chromosome"/>
</dbReference>
<organism evidence="2 3">
    <name type="scientific">Tepidiforma bonchosmolovskayae</name>
    <dbReference type="NCBI Taxonomy" id="2601677"/>
    <lineage>
        <taxon>Bacteria</taxon>
        <taxon>Bacillati</taxon>
        <taxon>Chloroflexota</taxon>
        <taxon>Tepidiformia</taxon>
        <taxon>Tepidiformales</taxon>
        <taxon>Tepidiformaceae</taxon>
        <taxon>Tepidiforma</taxon>
    </lineage>
</organism>
<dbReference type="InterPro" id="IPR019267">
    <property type="entry name" value="CRISPR-assoc_Cas6_C"/>
</dbReference>
<reference evidence="2 3" key="1">
    <citation type="submission" date="2019-08" db="EMBL/GenBank/DDBJ databases">
        <authorList>
            <person name="Toschakov S.V."/>
        </authorList>
    </citation>
    <scope>NUCLEOTIDE SEQUENCE [LARGE SCALE GENOMIC DNA]</scope>
    <source>
        <strain evidence="2 3">3753O</strain>
    </source>
</reference>
<dbReference type="EMBL" id="CP042829">
    <property type="protein sequence ID" value="QFG03686.1"/>
    <property type="molecule type" value="Genomic_DNA"/>
</dbReference>
<dbReference type="Gene3D" id="3.30.70.1900">
    <property type="match status" value="1"/>
</dbReference>
<dbReference type="CDD" id="cd21141">
    <property type="entry name" value="Cas6_III-like"/>
    <property type="match status" value="1"/>
</dbReference>
<evidence type="ECO:0000313" key="3">
    <source>
        <dbReference type="Proteomes" id="UP000326331"/>
    </source>
</evidence>
<accession>A0ABX6C3F4</accession>
<dbReference type="Pfam" id="PF10040">
    <property type="entry name" value="CRISPR_Cas6"/>
    <property type="match status" value="1"/>
</dbReference>
<sequence>MGDGLGGRAGPVNELVRIEIPGRWEDQAEETVFIGRALQAWFYRELATRDDGLATALHDMSGEKPFSIALRRQPDVRLVITAYGLLAPFVQELSRAMPDRLLLNARWWRREGEALVERCTWPDLAAGLLAPAPESRATMTFVTPTTFRSRGNYLPLPVPQLVFGGLLERWQTWAPVDLGVEAGTALDGIVVRRHRLASVAVQLKGLVPGFVGAAEFEARQSEGPYAGLVGVLARFARFAGVGAKVSTGFGCVDVATAAGRRRAASERASGTGTE</sequence>
<dbReference type="InterPro" id="IPR045747">
    <property type="entry name" value="CRISPR-assoc_prot_Cas6_N_sf"/>
</dbReference>
<feature type="domain" description="CRISPR-associated protein Cas6 C-terminal" evidence="1">
    <location>
        <begin position="139"/>
        <end position="251"/>
    </location>
</feature>